<dbReference type="PRINTS" id="PR01078">
    <property type="entry name" value="AMINACHANNEL"/>
</dbReference>
<evidence type="ECO:0000256" key="6">
    <source>
        <dbReference type="ARBA" id="ARBA00022989"/>
    </source>
</evidence>
<dbReference type="OrthoDB" id="8065060at2759"/>
<evidence type="ECO:0000256" key="13">
    <source>
        <dbReference type="RuleBase" id="RU000679"/>
    </source>
</evidence>
<keyword evidence="11 13" id="KW-0739">Sodium transport</keyword>
<comment type="similarity">
    <text evidence="2 13">Belongs to the amiloride-sensitive sodium channel (TC 1.A.6) family.</text>
</comment>
<dbReference type="GO" id="GO:0005886">
    <property type="term" value="C:plasma membrane"/>
    <property type="evidence" value="ECO:0007669"/>
    <property type="project" value="TreeGrafter"/>
</dbReference>
<keyword evidence="6 14" id="KW-1133">Transmembrane helix</keyword>
<dbReference type="AlphaFoldDB" id="A0A183IIR3"/>
<name>A0A183IIR3_9BILA</name>
<dbReference type="Pfam" id="PF00858">
    <property type="entry name" value="ASC"/>
    <property type="match status" value="1"/>
</dbReference>
<organism evidence="17">
    <name type="scientific">Soboliphyme baturini</name>
    <dbReference type="NCBI Taxonomy" id="241478"/>
    <lineage>
        <taxon>Eukaryota</taxon>
        <taxon>Metazoa</taxon>
        <taxon>Ecdysozoa</taxon>
        <taxon>Nematoda</taxon>
        <taxon>Enoplea</taxon>
        <taxon>Dorylaimia</taxon>
        <taxon>Dioctophymatida</taxon>
        <taxon>Dioctophymatoidea</taxon>
        <taxon>Soboliphymatidae</taxon>
        <taxon>Soboliphyme</taxon>
    </lineage>
</organism>
<keyword evidence="16" id="KW-1185">Reference proteome</keyword>
<keyword evidence="4 13" id="KW-0894">Sodium channel</keyword>
<reference evidence="17" key="1">
    <citation type="submission" date="2016-06" db="UniProtKB">
        <authorList>
            <consortium name="WormBaseParasite"/>
        </authorList>
    </citation>
    <scope>IDENTIFICATION</scope>
</reference>
<reference evidence="15 16" key="2">
    <citation type="submission" date="2018-11" db="EMBL/GenBank/DDBJ databases">
        <authorList>
            <consortium name="Pathogen Informatics"/>
        </authorList>
    </citation>
    <scope>NUCLEOTIDE SEQUENCE [LARGE SCALE GENOMIC DNA]</scope>
</reference>
<dbReference type="PANTHER" id="PTHR11690">
    <property type="entry name" value="AMILORIDE-SENSITIVE SODIUM CHANNEL-RELATED"/>
    <property type="match status" value="1"/>
</dbReference>
<keyword evidence="9 14" id="KW-0472">Membrane</keyword>
<evidence type="ECO:0000256" key="5">
    <source>
        <dbReference type="ARBA" id="ARBA00022692"/>
    </source>
</evidence>
<evidence type="ECO:0000256" key="4">
    <source>
        <dbReference type="ARBA" id="ARBA00022461"/>
    </source>
</evidence>
<dbReference type="GO" id="GO:0015280">
    <property type="term" value="F:ligand-gated sodium channel activity"/>
    <property type="evidence" value="ECO:0007669"/>
    <property type="project" value="TreeGrafter"/>
</dbReference>
<keyword evidence="10" id="KW-0325">Glycoprotein</keyword>
<protein>
    <submittedName>
        <fullName evidence="17">Amiloride-sensitive sodium channel</fullName>
    </submittedName>
</protein>
<dbReference type="EMBL" id="UZAM01007785">
    <property type="protein sequence ID" value="VDP01387.1"/>
    <property type="molecule type" value="Genomic_DNA"/>
</dbReference>
<evidence type="ECO:0000256" key="3">
    <source>
        <dbReference type="ARBA" id="ARBA00022448"/>
    </source>
</evidence>
<evidence type="ECO:0000256" key="14">
    <source>
        <dbReference type="SAM" id="Phobius"/>
    </source>
</evidence>
<accession>A0A183IIR3</accession>
<evidence type="ECO:0000313" key="17">
    <source>
        <dbReference type="WBParaSite" id="SBAD_0000366701-mRNA-1"/>
    </source>
</evidence>
<evidence type="ECO:0000256" key="1">
    <source>
        <dbReference type="ARBA" id="ARBA00004141"/>
    </source>
</evidence>
<evidence type="ECO:0000313" key="15">
    <source>
        <dbReference type="EMBL" id="VDP01387.1"/>
    </source>
</evidence>
<feature type="transmembrane region" description="Helical" evidence="14">
    <location>
        <begin position="482"/>
        <end position="507"/>
    </location>
</feature>
<dbReference type="WBParaSite" id="SBAD_0000366701-mRNA-1">
    <property type="protein sequence ID" value="SBAD_0000366701-mRNA-1"/>
    <property type="gene ID" value="SBAD_0000366701"/>
</dbReference>
<gene>
    <name evidence="15" type="ORF">SBAD_LOCUS3509</name>
</gene>
<keyword evidence="3 13" id="KW-0813">Transport</keyword>
<keyword evidence="12 13" id="KW-0407">Ion channel</keyword>
<evidence type="ECO:0000256" key="8">
    <source>
        <dbReference type="ARBA" id="ARBA00023065"/>
    </source>
</evidence>
<feature type="transmembrane region" description="Helical" evidence="14">
    <location>
        <begin position="50"/>
        <end position="68"/>
    </location>
</feature>
<evidence type="ECO:0000313" key="16">
    <source>
        <dbReference type="Proteomes" id="UP000270296"/>
    </source>
</evidence>
<evidence type="ECO:0000256" key="7">
    <source>
        <dbReference type="ARBA" id="ARBA00023053"/>
    </source>
</evidence>
<keyword evidence="8 13" id="KW-0406">Ion transport</keyword>
<evidence type="ECO:0000256" key="12">
    <source>
        <dbReference type="ARBA" id="ARBA00023303"/>
    </source>
</evidence>
<dbReference type="Proteomes" id="UP000270296">
    <property type="component" value="Unassembled WGS sequence"/>
</dbReference>
<dbReference type="Gene3D" id="2.60.470.10">
    <property type="entry name" value="Acid-sensing ion channels like domains"/>
    <property type="match status" value="1"/>
</dbReference>
<dbReference type="PANTHER" id="PTHR11690:SF244">
    <property type="entry name" value="DEGENERIN LIKE"/>
    <property type="match status" value="1"/>
</dbReference>
<evidence type="ECO:0000256" key="10">
    <source>
        <dbReference type="ARBA" id="ARBA00023180"/>
    </source>
</evidence>
<evidence type="ECO:0000256" key="9">
    <source>
        <dbReference type="ARBA" id="ARBA00023136"/>
    </source>
</evidence>
<sequence>MELTTIRNLPIQSSVLKMLKLSRKIDKSVKTIHFDGLDNYESANHRSAKIFWLMIIVFTTLCIIYEVYKLFHNFRESPIATHMSIQETRQMSLPNIEICFPVAISQKFLDSRRMNWIEAMAIMRTMMAASSIEIRQILLPLTQDQIEESRYSKELTEDIFSEGLRLPFSQVITLLNTTEVNVNMKNMTEVYEEFMQMGFDAKDVFLECMFSGSSEFELLNCDELIHEVLNPNFGKCFVVSLGDRQQELAGMGLTLFINAQTINYPTNRLLMPKVTGIIANLHQQGAYNPYDFNHVNVPPGFSTQIFLHPEYHEYIDDRSGQRRQPCNSQHSQLVVLNMTYTSGACFIDCCQQIVLSVCGCFLALDLRFVNSRVLAKHSMCSLLDIEQCSGTKLQNDDTVMKRLAACFVECYSACSFWKNNVRVDTVNIHKPHVSHFLKRNVSIDDLIHLDISYADMRYLFISQEWTTDVHGLISDLGGQIGLWNGACMVGIIHILIVICIALSNYSVRMFRALERRFTS</sequence>
<evidence type="ECO:0000256" key="2">
    <source>
        <dbReference type="ARBA" id="ARBA00007193"/>
    </source>
</evidence>
<keyword evidence="5 13" id="KW-0812">Transmembrane</keyword>
<evidence type="ECO:0000256" key="11">
    <source>
        <dbReference type="ARBA" id="ARBA00023201"/>
    </source>
</evidence>
<dbReference type="InterPro" id="IPR001873">
    <property type="entry name" value="ENaC"/>
</dbReference>
<comment type="subcellular location">
    <subcellularLocation>
        <location evidence="1">Membrane</location>
        <topology evidence="1">Multi-pass membrane protein</topology>
    </subcellularLocation>
</comment>
<keyword evidence="7" id="KW-0915">Sodium</keyword>
<proteinExistence type="inferred from homology"/>